<dbReference type="HOGENOM" id="CLU_094325_0_1_1"/>
<organism evidence="6 7">
    <name type="scientific">Glarea lozoyensis (strain ATCC 74030 / MF5533)</name>
    <dbReference type="NCBI Taxonomy" id="1104152"/>
    <lineage>
        <taxon>Eukaryota</taxon>
        <taxon>Fungi</taxon>
        <taxon>Dikarya</taxon>
        <taxon>Ascomycota</taxon>
        <taxon>Pezizomycotina</taxon>
        <taxon>Leotiomycetes</taxon>
        <taxon>Helotiales</taxon>
        <taxon>Helotiaceae</taxon>
        <taxon>Glarea</taxon>
    </lineage>
</organism>
<proteinExistence type="inferred from homology"/>
<dbReference type="Gene3D" id="1.10.287.3490">
    <property type="match status" value="1"/>
</dbReference>
<evidence type="ECO:0000256" key="3">
    <source>
        <dbReference type="ARBA" id="ARBA00023242"/>
    </source>
</evidence>
<feature type="region of interest" description="Disordered" evidence="5">
    <location>
        <begin position="185"/>
        <end position="210"/>
    </location>
</feature>
<feature type="region of interest" description="Disordered" evidence="5">
    <location>
        <begin position="1"/>
        <end position="34"/>
    </location>
</feature>
<dbReference type="InterPro" id="IPR019404">
    <property type="entry name" value="Mediator_Med11"/>
</dbReference>
<protein>
    <recommendedName>
        <fullName evidence="4">Mediator of RNA polymerase II transcription subunit 11</fullName>
    </recommendedName>
    <alternativeName>
        <fullName evidence="4">Mediator complex subunit 11</fullName>
    </alternativeName>
</protein>
<dbReference type="OrthoDB" id="5418434at2759"/>
<feature type="compositionally biased region" description="Polar residues" evidence="5">
    <location>
        <begin position="187"/>
        <end position="196"/>
    </location>
</feature>
<dbReference type="GO" id="GO:0003712">
    <property type="term" value="F:transcription coregulator activity"/>
    <property type="evidence" value="ECO:0007669"/>
    <property type="project" value="InterPro"/>
</dbReference>
<feature type="compositionally biased region" description="Acidic residues" evidence="5">
    <location>
        <begin position="200"/>
        <end position="210"/>
    </location>
</feature>
<dbReference type="Proteomes" id="UP000005446">
    <property type="component" value="Unassembled WGS sequence"/>
</dbReference>
<dbReference type="GO" id="GO:0006357">
    <property type="term" value="P:regulation of transcription by RNA polymerase II"/>
    <property type="evidence" value="ECO:0007669"/>
    <property type="project" value="InterPro"/>
</dbReference>
<keyword evidence="7" id="KW-1185">Reference proteome</keyword>
<keyword evidence="4" id="KW-0010">Activator</keyword>
<comment type="function">
    <text evidence="4">Component of the Mediator complex, a coactivator involved in the regulated transcription of nearly all RNA polymerase II-dependent genes. Mediator functions as a bridge to convey information from gene-specific regulatory proteins to the basal RNA polymerase II transcription machinery. Mediator is recruited to promoters by direct interactions with regulatory proteins and serves as a scaffold for the assembly of a functional pre-initiation complex with RNA polymerase II and the general transcription factors.</text>
</comment>
<feature type="compositionally biased region" description="Polar residues" evidence="5">
    <location>
        <begin position="7"/>
        <end position="34"/>
    </location>
</feature>
<evidence type="ECO:0000256" key="4">
    <source>
        <dbReference type="RuleBase" id="RU364147"/>
    </source>
</evidence>
<dbReference type="AlphaFoldDB" id="H0EYY8"/>
<evidence type="ECO:0000313" key="7">
    <source>
        <dbReference type="Proteomes" id="UP000005446"/>
    </source>
</evidence>
<comment type="caution">
    <text evidence="6">The sequence shown here is derived from an EMBL/GenBank/DDBJ whole genome shotgun (WGS) entry which is preliminary data.</text>
</comment>
<dbReference type="PANTHER" id="PTHR22890">
    <property type="entry name" value="MEDIATOR OF RNA POLYMERASE II TRANSCRIPTION SUBUNIT 11"/>
    <property type="match status" value="1"/>
</dbReference>
<evidence type="ECO:0000256" key="2">
    <source>
        <dbReference type="ARBA" id="ARBA00008186"/>
    </source>
</evidence>
<keyword evidence="3 4" id="KW-0539">Nucleus</keyword>
<sequence>MRLPAEPQSTRPPICWNPNNQMSGPDPTETNVPTSRPFTKAEHIKRLNDIDNSIAQLLESAGLALQTLSSSQASLPIPERKAAFETSSTTYIKTLQDIHVGLTRSIYGLEEAGIIPAEKAKAKAVPPKNFGDKQGVPEGKNFKTATEAQHIEGGMGKLDIGWLNSRSGRVDRDMEAELWEKARHFLQETQSGTSNGVDDDKGDEDVAMGD</sequence>
<dbReference type="InParanoid" id="H0EYY8"/>
<keyword evidence="4" id="KW-0804">Transcription</keyword>
<gene>
    <name evidence="4" type="primary">MED11</name>
    <name evidence="6" type="ORF">M7I_8050</name>
</gene>
<evidence type="ECO:0000256" key="5">
    <source>
        <dbReference type="SAM" id="MobiDB-lite"/>
    </source>
</evidence>
<comment type="subcellular location">
    <subcellularLocation>
        <location evidence="1 4">Nucleus</location>
    </subcellularLocation>
</comment>
<evidence type="ECO:0000256" key="1">
    <source>
        <dbReference type="ARBA" id="ARBA00004123"/>
    </source>
</evidence>
<accession>H0EYY8</accession>
<dbReference type="Pfam" id="PF10280">
    <property type="entry name" value="Med11"/>
    <property type="match status" value="1"/>
</dbReference>
<evidence type="ECO:0000313" key="6">
    <source>
        <dbReference type="EMBL" id="EHK96256.1"/>
    </source>
</evidence>
<reference evidence="6 7" key="1">
    <citation type="journal article" date="2012" name="Eukaryot. Cell">
        <title>Genome sequence of the fungus Glarea lozoyensis: the first genome sequence of a species from the Helotiaceae family.</title>
        <authorList>
            <person name="Youssar L."/>
            <person name="Gruening B.A."/>
            <person name="Erxleben A."/>
            <person name="Guenther S."/>
            <person name="Huettel W."/>
        </authorList>
    </citation>
    <scope>NUCLEOTIDE SEQUENCE [LARGE SCALE GENOMIC DNA]</scope>
    <source>
        <strain evidence="7">ATCC 74030 / MF5533</strain>
    </source>
</reference>
<comment type="subunit">
    <text evidence="4">Component of the Mediator complex.</text>
</comment>
<name>H0EYY8_GLAL7</name>
<keyword evidence="4" id="KW-0805">Transcription regulation</keyword>
<dbReference type="EMBL" id="AGUE01000263">
    <property type="protein sequence ID" value="EHK96256.1"/>
    <property type="molecule type" value="Genomic_DNA"/>
</dbReference>
<comment type="similarity">
    <text evidence="2 4">Belongs to the Mediator complex subunit 11 family.</text>
</comment>
<dbReference type="GO" id="GO:0016592">
    <property type="term" value="C:mediator complex"/>
    <property type="evidence" value="ECO:0007669"/>
    <property type="project" value="InterPro"/>
</dbReference>